<protein>
    <submittedName>
        <fullName evidence="3">Uncharacterized protein</fullName>
    </submittedName>
</protein>
<evidence type="ECO:0000256" key="2">
    <source>
        <dbReference type="SAM" id="Phobius"/>
    </source>
</evidence>
<feature type="region of interest" description="Disordered" evidence="1">
    <location>
        <begin position="78"/>
        <end position="112"/>
    </location>
</feature>
<name>A0A1W0X235_HYPEX</name>
<evidence type="ECO:0000313" key="4">
    <source>
        <dbReference type="Proteomes" id="UP000192578"/>
    </source>
</evidence>
<evidence type="ECO:0000313" key="3">
    <source>
        <dbReference type="EMBL" id="OQV21533.1"/>
    </source>
</evidence>
<keyword evidence="2" id="KW-1133">Transmembrane helix</keyword>
<evidence type="ECO:0000256" key="1">
    <source>
        <dbReference type="SAM" id="MobiDB-lite"/>
    </source>
</evidence>
<keyword evidence="4" id="KW-1185">Reference proteome</keyword>
<proteinExistence type="predicted"/>
<feature type="transmembrane region" description="Helical" evidence="2">
    <location>
        <begin position="12"/>
        <end position="34"/>
    </location>
</feature>
<reference evidence="4" key="1">
    <citation type="submission" date="2017-01" db="EMBL/GenBank/DDBJ databases">
        <title>Comparative genomics of anhydrobiosis in the tardigrade Hypsibius dujardini.</title>
        <authorList>
            <person name="Yoshida Y."/>
            <person name="Koutsovoulos G."/>
            <person name="Laetsch D."/>
            <person name="Stevens L."/>
            <person name="Kumar S."/>
            <person name="Horikawa D."/>
            <person name="Ishino K."/>
            <person name="Komine S."/>
            <person name="Tomita M."/>
            <person name="Blaxter M."/>
            <person name="Arakawa K."/>
        </authorList>
    </citation>
    <scope>NUCLEOTIDE SEQUENCE [LARGE SCALE GENOMIC DNA]</scope>
    <source>
        <strain evidence="4">Z151</strain>
    </source>
</reference>
<sequence>MVYDNYGTDYLLYVWVCVGIFAIIMALIGILLCLRRRRIILAQHARAGIIYASPHLQPGGYPQYPTAVVGMADQGYQPQTYPQYPAPPPQYSAFPAQQQQQQQQYPTNGAFQ</sequence>
<gene>
    <name evidence="3" type="ORF">BV898_04435</name>
</gene>
<accession>A0A1W0X235</accession>
<organism evidence="3 4">
    <name type="scientific">Hypsibius exemplaris</name>
    <name type="common">Freshwater tardigrade</name>
    <dbReference type="NCBI Taxonomy" id="2072580"/>
    <lineage>
        <taxon>Eukaryota</taxon>
        <taxon>Metazoa</taxon>
        <taxon>Ecdysozoa</taxon>
        <taxon>Tardigrada</taxon>
        <taxon>Eutardigrada</taxon>
        <taxon>Parachela</taxon>
        <taxon>Hypsibioidea</taxon>
        <taxon>Hypsibiidae</taxon>
        <taxon>Hypsibius</taxon>
    </lineage>
</organism>
<dbReference type="Proteomes" id="UP000192578">
    <property type="component" value="Unassembled WGS sequence"/>
</dbReference>
<dbReference type="EMBL" id="MTYJ01000022">
    <property type="protein sequence ID" value="OQV21533.1"/>
    <property type="molecule type" value="Genomic_DNA"/>
</dbReference>
<feature type="compositionally biased region" description="Low complexity" evidence="1">
    <location>
        <begin position="91"/>
        <end position="106"/>
    </location>
</feature>
<keyword evidence="2" id="KW-0812">Transmembrane</keyword>
<keyword evidence="2" id="KW-0472">Membrane</keyword>
<dbReference type="AlphaFoldDB" id="A0A1W0X235"/>
<comment type="caution">
    <text evidence="3">The sequence shown here is derived from an EMBL/GenBank/DDBJ whole genome shotgun (WGS) entry which is preliminary data.</text>
</comment>